<feature type="region of interest" description="Disordered" evidence="5">
    <location>
        <begin position="47"/>
        <end position="82"/>
    </location>
</feature>
<dbReference type="PANTHER" id="PTHR47959">
    <property type="entry name" value="ATP-DEPENDENT RNA HELICASE RHLE-RELATED"/>
    <property type="match status" value="1"/>
</dbReference>
<dbReference type="InterPro" id="IPR027417">
    <property type="entry name" value="P-loop_NTPase"/>
</dbReference>
<proteinExistence type="predicted"/>
<dbReference type="SMART" id="SM00490">
    <property type="entry name" value="HELICc"/>
    <property type="match status" value="1"/>
</dbReference>
<sequence length="296" mass="33296">MGIACVVYDTTLPTNARLDILRRFQKGEVGTLICTDNTLESAERMQMSMEGADVADEEKDKEEESGRRKKKSRVEGVESAPNSALHRGVDFNKVRNVIIFDGMDAPTAINVAKYTHRVGRTGRGGQEGTSIIFANIAQSRKVIPDLREQLKAKGDQLRAFKQMERSEASKLQYRVDTVLANVTRVAARKLRVATVATELARSSYLSTHMSQRDNEVLERIVRKSSKSVKCDRNVIELPKYMEIKKIDNAKAYGDRVNLRGPRKEQTFGTVTKKKYVDPLKAVVAKVRNAKRAQPRK</sequence>
<dbReference type="Proteomes" id="UP000051952">
    <property type="component" value="Unassembled WGS sequence"/>
</dbReference>
<protein>
    <submittedName>
        <fullName evidence="7">DEAD/DEAH box RNA helicase, putative</fullName>
    </submittedName>
</protein>
<dbReference type="GO" id="GO:0016787">
    <property type="term" value="F:hydrolase activity"/>
    <property type="evidence" value="ECO:0007669"/>
    <property type="project" value="UniProtKB-KW"/>
</dbReference>
<dbReference type="VEuPathDB" id="TriTrypDB:BSAL_13855"/>
<dbReference type="InterPro" id="IPR001650">
    <property type="entry name" value="Helicase_C-like"/>
</dbReference>
<dbReference type="GO" id="GO:0003724">
    <property type="term" value="F:RNA helicase activity"/>
    <property type="evidence" value="ECO:0007669"/>
    <property type="project" value="TreeGrafter"/>
</dbReference>
<evidence type="ECO:0000259" key="6">
    <source>
        <dbReference type="PROSITE" id="PS51194"/>
    </source>
</evidence>
<reference evidence="8" key="1">
    <citation type="submission" date="2015-09" db="EMBL/GenBank/DDBJ databases">
        <authorList>
            <consortium name="Pathogen Informatics"/>
        </authorList>
    </citation>
    <scope>NUCLEOTIDE SEQUENCE [LARGE SCALE GENOMIC DNA]</scope>
    <source>
        <strain evidence="8">Lake Konstanz</strain>
    </source>
</reference>
<dbReference type="InterPro" id="IPR050079">
    <property type="entry name" value="DEAD_box_RNA_helicase"/>
</dbReference>
<dbReference type="PANTHER" id="PTHR47959:SF1">
    <property type="entry name" value="ATP-DEPENDENT RNA HELICASE DBPA"/>
    <property type="match status" value="1"/>
</dbReference>
<dbReference type="EMBL" id="CYKH01001617">
    <property type="protein sequence ID" value="CUG88132.1"/>
    <property type="molecule type" value="Genomic_DNA"/>
</dbReference>
<dbReference type="SUPFAM" id="SSF52540">
    <property type="entry name" value="P-loop containing nucleoside triphosphate hydrolases"/>
    <property type="match status" value="1"/>
</dbReference>
<keyword evidence="8" id="KW-1185">Reference proteome</keyword>
<evidence type="ECO:0000256" key="3">
    <source>
        <dbReference type="ARBA" id="ARBA00022806"/>
    </source>
</evidence>
<evidence type="ECO:0000256" key="4">
    <source>
        <dbReference type="ARBA" id="ARBA00022840"/>
    </source>
</evidence>
<dbReference type="OrthoDB" id="275716at2759"/>
<dbReference type="GO" id="GO:0005524">
    <property type="term" value="F:ATP binding"/>
    <property type="evidence" value="ECO:0007669"/>
    <property type="project" value="UniProtKB-KW"/>
</dbReference>
<dbReference type="PROSITE" id="PS51194">
    <property type="entry name" value="HELICASE_CTER"/>
    <property type="match status" value="1"/>
</dbReference>
<keyword evidence="1" id="KW-0547">Nucleotide-binding</keyword>
<evidence type="ECO:0000313" key="8">
    <source>
        <dbReference type="Proteomes" id="UP000051952"/>
    </source>
</evidence>
<keyword evidence="4" id="KW-0067">ATP-binding</keyword>
<keyword evidence="2" id="KW-0378">Hydrolase</keyword>
<keyword evidence="3 7" id="KW-0347">Helicase</keyword>
<dbReference type="GO" id="GO:0005829">
    <property type="term" value="C:cytosol"/>
    <property type="evidence" value="ECO:0007669"/>
    <property type="project" value="TreeGrafter"/>
</dbReference>
<feature type="domain" description="Helicase C-terminal" evidence="6">
    <location>
        <begin position="1"/>
        <end position="168"/>
    </location>
</feature>
<evidence type="ECO:0000256" key="5">
    <source>
        <dbReference type="SAM" id="MobiDB-lite"/>
    </source>
</evidence>
<gene>
    <name evidence="7" type="ORF">BSAL_13855</name>
</gene>
<accession>A0A0S4J9S3</accession>
<name>A0A0S4J9S3_BODSA</name>
<feature type="compositionally biased region" description="Acidic residues" evidence="5">
    <location>
        <begin position="53"/>
        <end position="63"/>
    </location>
</feature>
<evidence type="ECO:0000313" key="7">
    <source>
        <dbReference type="EMBL" id="CUG88132.1"/>
    </source>
</evidence>
<dbReference type="AlphaFoldDB" id="A0A0S4J9S3"/>
<organism evidence="7 8">
    <name type="scientific">Bodo saltans</name>
    <name type="common">Flagellated protozoan</name>
    <dbReference type="NCBI Taxonomy" id="75058"/>
    <lineage>
        <taxon>Eukaryota</taxon>
        <taxon>Discoba</taxon>
        <taxon>Euglenozoa</taxon>
        <taxon>Kinetoplastea</taxon>
        <taxon>Metakinetoplastina</taxon>
        <taxon>Eubodonida</taxon>
        <taxon>Bodonidae</taxon>
        <taxon>Bodo</taxon>
    </lineage>
</organism>
<dbReference type="Gene3D" id="3.40.50.300">
    <property type="entry name" value="P-loop containing nucleotide triphosphate hydrolases"/>
    <property type="match status" value="1"/>
</dbReference>
<evidence type="ECO:0000256" key="1">
    <source>
        <dbReference type="ARBA" id="ARBA00022741"/>
    </source>
</evidence>
<evidence type="ECO:0000256" key="2">
    <source>
        <dbReference type="ARBA" id="ARBA00022801"/>
    </source>
</evidence>
<dbReference type="Pfam" id="PF00271">
    <property type="entry name" value="Helicase_C"/>
    <property type="match status" value="1"/>
</dbReference>